<dbReference type="EMBL" id="UZAN01040289">
    <property type="protein sequence ID" value="VDP69128.1"/>
    <property type="molecule type" value="Genomic_DNA"/>
</dbReference>
<reference evidence="1 2" key="2">
    <citation type="submission" date="2018-11" db="EMBL/GenBank/DDBJ databases">
        <authorList>
            <consortium name="Pathogen Informatics"/>
        </authorList>
    </citation>
    <scope>NUCLEOTIDE SEQUENCE [LARGE SCALE GENOMIC DNA]</scope>
    <source>
        <strain evidence="1 2">Egypt</strain>
    </source>
</reference>
<dbReference type="Proteomes" id="UP000272942">
    <property type="component" value="Unassembled WGS sequence"/>
</dbReference>
<evidence type="ECO:0000313" key="3">
    <source>
        <dbReference type="WBParaSite" id="ECPE_0000332401-mRNA-1"/>
    </source>
</evidence>
<organism evidence="3">
    <name type="scientific">Echinostoma caproni</name>
    <dbReference type="NCBI Taxonomy" id="27848"/>
    <lineage>
        <taxon>Eukaryota</taxon>
        <taxon>Metazoa</taxon>
        <taxon>Spiralia</taxon>
        <taxon>Lophotrochozoa</taxon>
        <taxon>Platyhelminthes</taxon>
        <taxon>Trematoda</taxon>
        <taxon>Digenea</taxon>
        <taxon>Plagiorchiida</taxon>
        <taxon>Echinostomata</taxon>
        <taxon>Echinostomatoidea</taxon>
        <taxon>Echinostomatidae</taxon>
        <taxon>Echinostoma</taxon>
    </lineage>
</organism>
<reference evidence="3" key="1">
    <citation type="submission" date="2016-06" db="UniProtKB">
        <authorList>
            <consortium name="WormBaseParasite"/>
        </authorList>
    </citation>
    <scope>IDENTIFICATION</scope>
</reference>
<gene>
    <name evidence="1" type="ORF">ECPE_LOCUS3321</name>
</gene>
<evidence type="ECO:0000313" key="2">
    <source>
        <dbReference type="Proteomes" id="UP000272942"/>
    </source>
</evidence>
<keyword evidence="2" id="KW-1185">Reference proteome</keyword>
<protein>
    <submittedName>
        <fullName evidence="1 3">Uncharacterized protein</fullName>
    </submittedName>
</protein>
<evidence type="ECO:0000313" key="1">
    <source>
        <dbReference type="EMBL" id="VDP69128.1"/>
    </source>
</evidence>
<accession>A0A183A8N6</accession>
<proteinExistence type="predicted"/>
<dbReference type="WBParaSite" id="ECPE_0000332401-mRNA-1">
    <property type="protein sequence ID" value="ECPE_0000332401-mRNA-1"/>
    <property type="gene ID" value="ECPE_0000332401"/>
</dbReference>
<dbReference type="AlphaFoldDB" id="A0A183A8N6"/>
<name>A0A183A8N6_9TREM</name>
<sequence length="97" mass="10361">MLVSTSNLSGHVRTFSTGRFSTAEDDRVTIPCHGNTRIRITSLYAIGDTSLLNKIGDMETQRNAERNGPVLFGQANFGPPPSGSPVSSADLACMFVT</sequence>